<evidence type="ECO:0000256" key="1">
    <source>
        <dbReference type="ARBA" id="ARBA00009183"/>
    </source>
</evidence>
<dbReference type="InterPro" id="IPR050346">
    <property type="entry name" value="FMO-like"/>
</dbReference>
<evidence type="ECO:0000313" key="6">
    <source>
        <dbReference type="Proteomes" id="UP001500604"/>
    </source>
</evidence>
<keyword evidence="2" id="KW-0285">Flavoprotein</keyword>
<comment type="caution">
    <text evidence="5">The sequence shown here is derived from an EMBL/GenBank/DDBJ whole genome shotgun (WGS) entry which is preliminary data.</text>
</comment>
<dbReference type="Pfam" id="PF00743">
    <property type="entry name" value="FMO-like"/>
    <property type="match status" value="2"/>
</dbReference>
<keyword evidence="3" id="KW-0274">FAD</keyword>
<evidence type="ECO:0000313" key="5">
    <source>
        <dbReference type="EMBL" id="GAA4650699.1"/>
    </source>
</evidence>
<protein>
    <recommendedName>
        <fullName evidence="7">Flavin-containing monooxygenase</fullName>
    </recommendedName>
</protein>
<comment type="similarity">
    <text evidence="1">Belongs to the FMO family.</text>
</comment>
<organism evidence="5 6">
    <name type="scientific">Kistimonas scapharcae</name>
    <dbReference type="NCBI Taxonomy" id="1036133"/>
    <lineage>
        <taxon>Bacteria</taxon>
        <taxon>Pseudomonadati</taxon>
        <taxon>Pseudomonadota</taxon>
        <taxon>Gammaproteobacteria</taxon>
        <taxon>Oceanospirillales</taxon>
        <taxon>Endozoicomonadaceae</taxon>
        <taxon>Kistimonas</taxon>
    </lineage>
</organism>
<sequence>MPTAPDFSAYDGHLTHSLYYREPQYFYGQNVIVVGAGSSAEDICKALSPEAQRVYQCRRPDDNAISPLRQGRYGSGHNITQHALIESCDNRTIRLRDGEILNNIDSIILCTGYQYHFPFISGSLASLIKNTGRNVGPLYMDIFCPLLPELAFIGLPNKGPSSHLMFHQARYVASVFSGETTLPSNRQMLAACQHAKYPYSKEAIASGQLLDYQERNFTIMPLLARLAGTASDISALETLYRKLGQHRRNFPDNYRDMPLSLS</sequence>
<dbReference type="EMBL" id="BAABFL010000414">
    <property type="protein sequence ID" value="GAA4650699.1"/>
    <property type="molecule type" value="Genomic_DNA"/>
</dbReference>
<dbReference type="Gene3D" id="3.50.50.60">
    <property type="entry name" value="FAD/NAD(P)-binding domain"/>
    <property type="match status" value="2"/>
</dbReference>
<keyword evidence="4" id="KW-0560">Oxidoreductase</keyword>
<evidence type="ECO:0000256" key="3">
    <source>
        <dbReference type="ARBA" id="ARBA00022827"/>
    </source>
</evidence>
<dbReference type="InterPro" id="IPR020946">
    <property type="entry name" value="Flavin_mOase-like"/>
</dbReference>
<proteinExistence type="inferred from homology"/>
<gene>
    <name evidence="5" type="ORF">GCM10023116_29820</name>
</gene>
<keyword evidence="6" id="KW-1185">Reference proteome</keyword>
<evidence type="ECO:0000256" key="2">
    <source>
        <dbReference type="ARBA" id="ARBA00022630"/>
    </source>
</evidence>
<dbReference type="PANTHER" id="PTHR23023">
    <property type="entry name" value="DIMETHYLANILINE MONOOXYGENASE"/>
    <property type="match status" value="1"/>
</dbReference>
<name>A0ABP8V5K1_9GAMM</name>
<reference evidence="6" key="1">
    <citation type="journal article" date="2019" name="Int. J. Syst. Evol. Microbiol.">
        <title>The Global Catalogue of Microorganisms (GCM) 10K type strain sequencing project: providing services to taxonomists for standard genome sequencing and annotation.</title>
        <authorList>
            <consortium name="The Broad Institute Genomics Platform"/>
            <consortium name="The Broad Institute Genome Sequencing Center for Infectious Disease"/>
            <person name="Wu L."/>
            <person name="Ma J."/>
        </authorList>
    </citation>
    <scope>NUCLEOTIDE SEQUENCE [LARGE SCALE GENOMIC DNA]</scope>
    <source>
        <strain evidence="6">JCM 17805</strain>
    </source>
</reference>
<dbReference type="SUPFAM" id="SSF51905">
    <property type="entry name" value="FAD/NAD(P)-binding domain"/>
    <property type="match status" value="2"/>
</dbReference>
<accession>A0ABP8V5K1</accession>
<dbReference type="Proteomes" id="UP001500604">
    <property type="component" value="Unassembled WGS sequence"/>
</dbReference>
<evidence type="ECO:0000256" key="4">
    <source>
        <dbReference type="ARBA" id="ARBA00023002"/>
    </source>
</evidence>
<dbReference type="InterPro" id="IPR036188">
    <property type="entry name" value="FAD/NAD-bd_sf"/>
</dbReference>
<evidence type="ECO:0008006" key="7">
    <source>
        <dbReference type="Google" id="ProtNLM"/>
    </source>
</evidence>